<dbReference type="Gene3D" id="1.20.1390.10">
    <property type="entry name" value="PWI domain"/>
    <property type="match status" value="1"/>
</dbReference>
<evidence type="ECO:0000256" key="4">
    <source>
        <dbReference type="ARBA" id="ARBA00022723"/>
    </source>
</evidence>
<evidence type="ECO:0000313" key="13">
    <source>
        <dbReference type="Proteomes" id="UP000275408"/>
    </source>
</evidence>
<dbReference type="OrthoDB" id="5589010at2759"/>
<dbReference type="Pfam" id="PF14608">
    <property type="entry name" value="zf-CCCH_2"/>
    <property type="match status" value="5"/>
</dbReference>
<evidence type="ECO:0000256" key="9">
    <source>
        <dbReference type="PROSITE-ProRule" id="PRU00723"/>
    </source>
</evidence>
<gene>
    <name evidence="12" type="ORF">pdam_00007677</name>
</gene>
<feature type="compositionally biased region" description="Acidic residues" evidence="10">
    <location>
        <begin position="291"/>
        <end position="306"/>
    </location>
</feature>
<dbReference type="Gene3D" id="4.10.1000.30">
    <property type="match status" value="1"/>
</dbReference>
<dbReference type="GO" id="GO:0005737">
    <property type="term" value="C:cytoplasm"/>
    <property type="evidence" value="ECO:0007669"/>
    <property type="project" value="TreeGrafter"/>
</dbReference>
<feature type="zinc finger region" description="C3H1-type" evidence="9">
    <location>
        <begin position="494"/>
        <end position="527"/>
    </location>
</feature>
<keyword evidence="7 9" id="KW-0862">Zinc</keyword>
<dbReference type="GO" id="GO:0008270">
    <property type="term" value="F:zinc ion binding"/>
    <property type="evidence" value="ECO:0007669"/>
    <property type="project" value="UniProtKB-KW"/>
</dbReference>
<keyword evidence="5" id="KW-0677">Repeat</keyword>
<dbReference type="Proteomes" id="UP000275408">
    <property type="component" value="Unassembled WGS sequence"/>
</dbReference>
<dbReference type="OMA" id="FCEYYHP"/>
<evidence type="ECO:0000313" key="12">
    <source>
        <dbReference type="EMBL" id="RMX46743.1"/>
    </source>
</evidence>
<feature type="region of interest" description="Disordered" evidence="10">
    <location>
        <begin position="227"/>
        <end position="247"/>
    </location>
</feature>
<dbReference type="PROSITE" id="PS50103">
    <property type="entry name" value="ZF_C3H1"/>
    <property type="match status" value="1"/>
</dbReference>
<feature type="compositionally biased region" description="Basic and acidic residues" evidence="10">
    <location>
        <begin position="101"/>
        <end position="151"/>
    </location>
</feature>
<keyword evidence="8" id="KW-0539">Nucleus</keyword>
<dbReference type="GO" id="GO:0005634">
    <property type="term" value="C:nucleus"/>
    <property type="evidence" value="ECO:0007669"/>
    <property type="project" value="UniProtKB-SubCell"/>
</dbReference>
<dbReference type="SMART" id="SM00356">
    <property type="entry name" value="ZnF_C3H1"/>
    <property type="match status" value="3"/>
</dbReference>
<dbReference type="GO" id="GO:0008143">
    <property type="term" value="F:poly(A) binding"/>
    <property type="evidence" value="ECO:0007669"/>
    <property type="project" value="InterPro"/>
</dbReference>
<dbReference type="PANTHER" id="PTHR14738:SF29">
    <property type="entry name" value="ZINC FINGER CCCH DOMAIN-CONTAINING PROTEIN 14"/>
    <property type="match status" value="1"/>
</dbReference>
<evidence type="ECO:0000259" key="11">
    <source>
        <dbReference type="PROSITE" id="PS50103"/>
    </source>
</evidence>
<name>A0A3M6TZB5_POCDA</name>
<keyword evidence="4 9" id="KW-0479">Metal-binding</keyword>
<dbReference type="GO" id="GO:0043488">
    <property type="term" value="P:regulation of mRNA stability"/>
    <property type="evidence" value="ECO:0007669"/>
    <property type="project" value="InterPro"/>
</dbReference>
<evidence type="ECO:0000256" key="3">
    <source>
        <dbReference type="ARBA" id="ARBA00015071"/>
    </source>
</evidence>
<feature type="compositionally biased region" description="Basic and acidic residues" evidence="10">
    <location>
        <begin position="280"/>
        <end position="290"/>
    </location>
</feature>
<comment type="subcellular location">
    <subcellularLocation>
        <location evidence="1">Nucleus</location>
    </subcellularLocation>
</comment>
<dbReference type="EMBL" id="RCHS01002585">
    <property type="protein sequence ID" value="RMX46743.1"/>
    <property type="molecule type" value="Genomic_DNA"/>
</dbReference>
<evidence type="ECO:0000256" key="5">
    <source>
        <dbReference type="ARBA" id="ARBA00022737"/>
    </source>
</evidence>
<evidence type="ECO:0000256" key="8">
    <source>
        <dbReference type="ARBA" id="ARBA00023242"/>
    </source>
</evidence>
<feature type="compositionally biased region" description="Polar residues" evidence="10">
    <location>
        <begin position="152"/>
        <end position="165"/>
    </location>
</feature>
<feature type="compositionally biased region" description="Basic and acidic residues" evidence="10">
    <location>
        <begin position="307"/>
        <end position="322"/>
    </location>
</feature>
<dbReference type="STRING" id="46731.A0A3M6TZB5"/>
<dbReference type="AlphaFoldDB" id="A0A3M6TZB5"/>
<dbReference type="Gene3D" id="4.10.1000.40">
    <property type="match status" value="1"/>
</dbReference>
<dbReference type="InterPro" id="IPR000571">
    <property type="entry name" value="Znf_CCCH"/>
</dbReference>
<evidence type="ECO:0000256" key="7">
    <source>
        <dbReference type="ARBA" id="ARBA00022833"/>
    </source>
</evidence>
<evidence type="ECO:0000256" key="1">
    <source>
        <dbReference type="ARBA" id="ARBA00004123"/>
    </source>
</evidence>
<feature type="domain" description="C3H1-type" evidence="11">
    <location>
        <begin position="494"/>
        <end position="527"/>
    </location>
</feature>
<feature type="region of interest" description="Disordered" evidence="10">
    <location>
        <begin position="101"/>
        <end position="207"/>
    </location>
</feature>
<proteinExistence type="inferred from homology"/>
<comment type="caution">
    <text evidence="12">The sequence shown here is derived from an EMBL/GenBank/DDBJ whole genome shotgun (WGS) entry which is preliminary data.</text>
</comment>
<dbReference type="InterPro" id="IPR040366">
    <property type="entry name" value="Nab2/ZC3H14"/>
</dbReference>
<reference evidence="12 13" key="1">
    <citation type="journal article" date="2018" name="Sci. Rep.">
        <title>Comparative analysis of the Pocillopora damicornis genome highlights role of immune system in coral evolution.</title>
        <authorList>
            <person name="Cunning R."/>
            <person name="Bay R.A."/>
            <person name="Gillette P."/>
            <person name="Baker A.C."/>
            <person name="Traylor-Knowles N."/>
        </authorList>
    </citation>
    <scope>NUCLEOTIDE SEQUENCE [LARGE SCALE GENOMIC DNA]</scope>
    <source>
        <strain evidence="12">RSMAS</strain>
        <tissue evidence="12">Whole animal</tissue>
    </source>
</reference>
<sequence>MESNMEIGNEISQKIRSAVKTKLRELGSYVDEELPDYIMVMLANKRSKEQMTEDLVLFLGANTKVFTEWLVNIIQKIQDVTSLQENTEELNLLASEPIKSVKTESVRSREKKDANSKTSTKERCRSPHRTDTREEHQRHSSKSSEKIEKQRISTNVVKTVGLSSRDTVRKRKHSSSDEEDSRASNLHSVVKVKERKPTLPPSKQASGNLLKKAVAEAHLSVNKPLISSSLKYDPTSPPSPIVSHSYEEKQYQKELLLQQHRELQKQFLQMKQDREETEEAAGRGSDKDTEREFEEPTESTQSDEESRESKHVEVEKEQKDSEVTQVPEEPVIELHVSETETLEYSPEPTVGDTRIVAFADSQAGAEDLDEEKRKRKKKRRAVKSKKEKPASPKFIVTLDGVDSDMEDKYDVQLKKEKKKRKPKKKAELDDFEEIDTTEKTEEIKPPLEVASLEKPVIQQITFDLDPVDEEAEIGESMQDQNKQAEKCKFWPDCKNGDDCPFYHPTVMCRSFPNCRFGDSCRFIHPPCKFDGRCTNSVCPYTHKLKNKQQTSPVAAAIPGMGLGFMFPPPSVLTPPPPVTQPVPCKFYPSCTKADCTFYHPQPKACRFGANCTRPNCSFTHPAKPSSLKWVAPTLHISERSFAVSEQKVTSMPVL</sequence>
<dbReference type="FunFam" id="4.10.1000.40:FF:000006">
    <property type="entry name" value="Zinc finger CCCH domain-containing protein 14"/>
    <property type="match status" value="1"/>
</dbReference>
<keyword evidence="6 9" id="KW-0863">Zinc-finger</keyword>
<comment type="similarity">
    <text evidence="2">Belongs to the ZC3H14 family.</text>
</comment>
<keyword evidence="13" id="KW-1185">Reference proteome</keyword>
<organism evidence="12 13">
    <name type="scientific">Pocillopora damicornis</name>
    <name type="common">Cauliflower coral</name>
    <name type="synonym">Millepora damicornis</name>
    <dbReference type="NCBI Taxonomy" id="46731"/>
    <lineage>
        <taxon>Eukaryota</taxon>
        <taxon>Metazoa</taxon>
        <taxon>Cnidaria</taxon>
        <taxon>Anthozoa</taxon>
        <taxon>Hexacorallia</taxon>
        <taxon>Scleractinia</taxon>
        <taxon>Astrocoeniina</taxon>
        <taxon>Pocilloporidae</taxon>
        <taxon>Pocillopora</taxon>
    </lineage>
</organism>
<evidence type="ECO:0000256" key="10">
    <source>
        <dbReference type="SAM" id="MobiDB-lite"/>
    </source>
</evidence>
<protein>
    <recommendedName>
        <fullName evidence="3">Zinc finger CCCH domain-containing protein 14</fullName>
    </recommendedName>
</protein>
<dbReference type="PANTHER" id="PTHR14738">
    <property type="entry name" value="ZINC FINGER CCCH DOMAIN-CONTAINING PROTEIN 14"/>
    <property type="match status" value="1"/>
</dbReference>
<feature type="compositionally biased region" description="Basic residues" evidence="10">
    <location>
        <begin position="373"/>
        <end position="386"/>
    </location>
</feature>
<evidence type="ECO:0000256" key="2">
    <source>
        <dbReference type="ARBA" id="ARBA00008423"/>
    </source>
</evidence>
<accession>A0A3M6TZB5</accession>
<feature type="region of interest" description="Disordered" evidence="10">
    <location>
        <begin position="266"/>
        <end position="394"/>
    </location>
</feature>
<evidence type="ECO:0000256" key="6">
    <source>
        <dbReference type="ARBA" id="ARBA00022771"/>
    </source>
</evidence>